<evidence type="ECO:0000313" key="1">
    <source>
        <dbReference type="EMBL" id="MWG36571.1"/>
    </source>
</evidence>
<dbReference type="AlphaFoldDB" id="A0A6B0GR70"/>
<protein>
    <submittedName>
        <fullName evidence="1">Uncharacterized protein</fullName>
    </submittedName>
</protein>
<dbReference type="Proteomes" id="UP000451471">
    <property type="component" value="Unassembled WGS sequence"/>
</dbReference>
<keyword evidence="2" id="KW-1185">Reference proteome</keyword>
<evidence type="ECO:0000313" key="2">
    <source>
        <dbReference type="Proteomes" id="UP000451471"/>
    </source>
</evidence>
<dbReference type="EMBL" id="WSZK01000036">
    <property type="protein sequence ID" value="MWG36571.1"/>
    <property type="molecule type" value="Genomic_DNA"/>
</dbReference>
<comment type="caution">
    <text evidence="1">The sequence shown here is derived from an EMBL/GenBank/DDBJ whole genome shotgun (WGS) entry which is preliminary data.</text>
</comment>
<gene>
    <name evidence="1" type="ORF">GQS65_19110</name>
</gene>
<organism evidence="1 2">
    <name type="scientific">Halomarina oriensis</name>
    <dbReference type="NCBI Taxonomy" id="671145"/>
    <lineage>
        <taxon>Archaea</taxon>
        <taxon>Methanobacteriati</taxon>
        <taxon>Methanobacteriota</taxon>
        <taxon>Stenosarchaea group</taxon>
        <taxon>Halobacteria</taxon>
        <taxon>Halobacteriales</taxon>
        <taxon>Natronomonadaceae</taxon>
        <taxon>Halomarina</taxon>
    </lineage>
</organism>
<dbReference type="RefSeq" id="WP_158206223.1">
    <property type="nucleotide sequence ID" value="NZ_WSZK01000036.1"/>
</dbReference>
<accession>A0A6B0GR70</accession>
<name>A0A6B0GR70_9EURY</name>
<proteinExistence type="predicted"/>
<reference evidence="1 2" key="1">
    <citation type="submission" date="2019-12" db="EMBL/GenBank/DDBJ databases">
        <title>Halocatena pleomorpha gen. nov. sp. nov., an extremely halophilic archaeon of family Halobacteriaceae isolated from saltpan soil.</title>
        <authorList>
            <person name="Pal Y."/>
            <person name="Verma A."/>
            <person name="Krishnamurthi S."/>
            <person name="Kumar P."/>
        </authorList>
    </citation>
    <scope>NUCLEOTIDE SEQUENCE [LARGE SCALE GENOMIC DNA]</scope>
    <source>
        <strain evidence="1 2">JCM 16495</strain>
    </source>
</reference>
<sequence>MPAGPFDFRGDTLAPYHLREDWGDGRYRNRDRASATAGHQQCLDGAHDAVAGRVLAARARPEWAVFEGDPLVDAGGLTHDGASLGLATAANQTIGEWRLTVQWPRTPTPSASVAMDVLARHPRPDRDTTDDDTDRLDLLVSGDQTCALRAGGESVIDGGWSATRSAPHVYRVRRHPDGRVSLAVNGIQQGSVPAATVGPVRPGVCGLRFAGASGARQRVTRVEVR</sequence>